<gene>
    <name evidence="1" type="ORF">EJF14_10203</name>
</gene>
<dbReference type="EMBL" id="CP038484">
    <property type="protein sequence ID" value="QFZ25118.1"/>
    <property type="molecule type" value="Genomic_DNA"/>
</dbReference>
<accession>A0ACD0WCV6</accession>
<keyword evidence="2" id="KW-1185">Reference proteome</keyword>
<evidence type="ECO:0000313" key="1">
    <source>
        <dbReference type="EMBL" id="QFZ25118.1"/>
    </source>
</evidence>
<name>A0ACD0WCV6_CLALS</name>
<dbReference type="Proteomes" id="UP000326582">
    <property type="component" value="Chromosome 1"/>
</dbReference>
<sequence>MEEAVFYIQGLPEKKSEPLASATSIHSGQHVASFRAGAPRHGAALSGIGPNERLFVAGASAIIFSYLWGKESVDQRFPVPEQMACLAVANHPETVSDKTNVTSPSSSPLSAPACPWLLAAGAPSGRLYVWELASGRLLCVKDAHYQALTMIQFSRCGTFAVTAGEDARVSVWRTSDLVTGTAAPFATFADHTLAVTDICVDSGSLSVVSASRDGTVRVYDIMSKTLRSTFVFSQPVSSVARDPAGRALYAALADGTIRQVQMYTVNPHTHMMEAVGSGIVTVPADPELAYTFVHHGSAEVTSLAMSMDGINLVSGDSEGRVFVTDVVTKQVVRAFTAGASVSHLEVGVFSREKKAAPARMLIPLKRVVAAQDPLEHSVAVQIRADEHGSAAAKSAPDFAAWLEEKAHQQWEFAQEAPEQQKLQKLSAAYNALKENYEKLLAGKEEN</sequence>
<reference evidence="2" key="1">
    <citation type="journal article" date="2019" name="MBio">
        <title>Comparative genomics for the elucidation of multidrug resistance (MDR) in Candida lusitaniae.</title>
        <authorList>
            <person name="Kannan A."/>
            <person name="Asner S.A."/>
            <person name="Trachsel E."/>
            <person name="Kelly S."/>
            <person name="Parker J."/>
            <person name="Sanglard D."/>
        </authorList>
    </citation>
    <scope>NUCLEOTIDE SEQUENCE [LARGE SCALE GENOMIC DNA]</scope>
    <source>
        <strain evidence="2">P1</strain>
    </source>
</reference>
<protein>
    <submittedName>
        <fullName evidence="1">Pre-rRNA-processing protein</fullName>
    </submittedName>
</protein>
<evidence type="ECO:0000313" key="2">
    <source>
        <dbReference type="Proteomes" id="UP000326582"/>
    </source>
</evidence>
<proteinExistence type="predicted"/>
<organism evidence="1 2">
    <name type="scientific">Clavispora lusitaniae</name>
    <name type="common">Candida lusitaniae</name>
    <dbReference type="NCBI Taxonomy" id="36911"/>
    <lineage>
        <taxon>Eukaryota</taxon>
        <taxon>Fungi</taxon>
        <taxon>Dikarya</taxon>
        <taxon>Ascomycota</taxon>
        <taxon>Saccharomycotina</taxon>
        <taxon>Pichiomycetes</taxon>
        <taxon>Metschnikowiaceae</taxon>
        <taxon>Clavispora</taxon>
    </lineage>
</organism>